<proteinExistence type="predicted"/>
<dbReference type="Proteomes" id="UP000886851">
    <property type="component" value="Unassembled WGS sequence"/>
</dbReference>
<accession>A0A9D2CM39</accession>
<comment type="caution">
    <text evidence="1">The sequence shown here is derived from an EMBL/GenBank/DDBJ whole genome shotgun (WGS) entry which is preliminary data.</text>
</comment>
<reference evidence="1" key="1">
    <citation type="journal article" date="2021" name="PeerJ">
        <title>Extensive microbial diversity within the chicken gut microbiome revealed by metagenomics and culture.</title>
        <authorList>
            <person name="Gilroy R."/>
            <person name="Ravi A."/>
            <person name="Getino M."/>
            <person name="Pursley I."/>
            <person name="Horton D.L."/>
            <person name="Alikhan N.F."/>
            <person name="Baker D."/>
            <person name="Gharbi K."/>
            <person name="Hall N."/>
            <person name="Watson M."/>
            <person name="Adriaenssens E.M."/>
            <person name="Foster-Nyarko E."/>
            <person name="Jarju S."/>
            <person name="Secka A."/>
            <person name="Antonio M."/>
            <person name="Oren A."/>
            <person name="Chaudhuri R.R."/>
            <person name="La Ragione R."/>
            <person name="Hildebrand F."/>
            <person name="Pallen M.J."/>
        </authorList>
    </citation>
    <scope>NUCLEOTIDE SEQUENCE</scope>
    <source>
        <strain evidence="1">Gambia2-208</strain>
    </source>
</reference>
<sequence length="123" mass="13801">MNAEEKDIRDFLIKAIGSNPSMRFKCGKGACDDTYIVEVSGPEGCINEEPYSRMEFDFTNMFEAKHPYYLVLFVPEGDSVGIVCPLFSVGYDDIPSYTYASSPTFGVSCEDQDYYSDYCLLVA</sequence>
<reference evidence="1" key="2">
    <citation type="submission" date="2021-04" db="EMBL/GenBank/DDBJ databases">
        <authorList>
            <person name="Gilroy R."/>
        </authorList>
    </citation>
    <scope>NUCLEOTIDE SEQUENCE</scope>
    <source>
        <strain evidence="1">Gambia2-208</strain>
    </source>
</reference>
<dbReference type="EMBL" id="DXCV01000071">
    <property type="protein sequence ID" value="HIY89199.1"/>
    <property type="molecule type" value="Genomic_DNA"/>
</dbReference>
<dbReference type="AlphaFoldDB" id="A0A9D2CM39"/>
<evidence type="ECO:0000313" key="2">
    <source>
        <dbReference type="Proteomes" id="UP000886851"/>
    </source>
</evidence>
<gene>
    <name evidence="1" type="ORF">H9824_10930</name>
</gene>
<protein>
    <submittedName>
        <fullName evidence="1">Uncharacterized protein</fullName>
    </submittedName>
</protein>
<organism evidence="1 2">
    <name type="scientific">Candidatus Bacteroides pullicola</name>
    <dbReference type="NCBI Taxonomy" id="2838475"/>
    <lineage>
        <taxon>Bacteria</taxon>
        <taxon>Pseudomonadati</taxon>
        <taxon>Bacteroidota</taxon>
        <taxon>Bacteroidia</taxon>
        <taxon>Bacteroidales</taxon>
        <taxon>Bacteroidaceae</taxon>
        <taxon>Bacteroides</taxon>
    </lineage>
</organism>
<evidence type="ECO:0000313" key="1">
    <source>
        <dbReference type="EMBL" id="HIY89199.1"/>
    </source>
</evidence>
<name>A0A9D2CM39_9BACE</name>